<sequence>MVRPVIYMSVFGRQFVMLNTHKAVNDLLEKRAAKYCHRPRLVMAAELVGRNTMLFTNYNALYKEYRRILSTFSPARMASKYWTLQEAESLKFVANLQAAPQDVIEHVRTSVASVILRLLYGLDIKSKHDPFVQLAEAHSHITTLASAPGRWLVDSFPVLRHVPVWFPGAHFRRWALDARRQCEEFTLRPHNTIKAALAAGSAVPSWTSEHLFTATGEPVSAHEEEVLRGAAASLYSGGSDTNVSVMCAFFRMMSLHPEVQSKARDELERATNGGKWLPTMKDRDACPYIQCIIKELLRFNPVVPLVPHSLVEDDEYEGYTIPKGAWVMANIWALMHDPAVYPAPDAFQPERFEGAHPQRDPLDICFGFGRRTCPGTNFALASLFLNMAHVLFACEIAPAKGEARFTDGHVSHPVPFDCTVLVRDEERAAWIKQAAAEGI</sequence>
<evidence type="ECO:0000313" key="2">
    <source>
        <dbReference type="Proteomes" id="UP000814140"/>
    </source>
</evidence>
<dbReference type="EMBL" id="MU277295">
    <property type="protein sequence ID" value="KAI0055352.1"/>
    <property type="molecule type" value="Genomic_DNA"/>
</dbReference>
<name>A0ACB8SGK1_9AGAM</name>
<keyword evidence="2" id="KW-1185">Reference proteome</keyword>
<proteinExistence type="predicted"/>
<reference evidence="1" key="1">
    <citation type="submission" date="2021-03" db="EMBL/GenBank/DDBJ databases">
        <authorList>
            <consortium name="DOE Joint Genome Institute"/>
            <person name="Ahrendt S."/>
            <person name="Looney B.P."/>
            <person name="Miyauchi S."/>
            <person name="Morin E."/>
            <person name="Drula E."/>
            <person name="Courty P.E."/>
            <person name="Chicoki N."/>
            <person name="Fauchery L."/>
            <person name="Kohler A."/>
            <person name="Kuo A."/>
            <person name="Labutti K."/>
            <person name="Pangilinan J."/>
            <person name="Lipzen A."/>
            <person name="Riley R."/>
            <person name="Andreopoulos W."/>
            <person name="He G."/>
            <person name="Johnson J."/>
            <person name="Barry K.W."/>
            <person name="Grigoriev I.V."/>
            <person name="Nagy L."/>
            <person name="Hibbett D."/>
            <person name="Henrissat B."/>
            <person name="Matheny P.B."/>
            <person name="Labbe J."/>
            <person name="Martin F."/>
        </authorList>
    </citation>
    <scope>NUCLEOTIDE SEQUENCE</scope>
    <source>
        <strain evidence="1">HHB10654</strain>
    </source>
</reference>
<organism evidence="1 2">
    <name type="scientific">Artomyces pyxidatus</name>
    <dbReference type="NCBI Taxonomy" id="48021"/>
    <lineage>
        <taxon>Eukaryota</taxon>
        <taxon>Fungi</taxon>
        <taxon>Dikarya</taxon>
        <taxon>Basidiomycota</taxon>
        <taxon>Agaricomycotina</taxon>
        <taxon>Agaricomycetes</taxon>
        <taxon>Russulales</taxon>
        <taxon>Auriscalpiaceae</taxon>
        <taxon>Artomyces</taxon>
    </lineage>
</organism>
<protein>
    <submittedName>
        <fullName evidence="1">Cytochrome P450</fullName>
    </submittedName>
</protein>
<reference evidence="1" key="2">
    <citation type="journal article" date="2022" name="New Phytol.">
        <title>Evolutionary transition to the ectomycorrhizal habit in the genomes of a hyperdiverse lineage of mushroom-forming fungi.</title>
        <authorList>
            <person name="Looney B."/>
            <person name="Miyauchi S."/>
            <person name="Morin E."/>
            <person name="Drula E."/>
            <person name="Courty P.E."/>
            <person name="Kohler A."/>
            <person name="Kuo A."/>
            <person name="LaButti K."/>
            <person name="Pangilinan J."/>
            <person name="Lipzen A."/>
            <person name="Riley R."/>
            <person name="Andreopoulos W."/>
            <person name="He G."/>
            <person name="Johnson J."/>
            <person name="Nolan M."/>
            <person name="Tritt A."/>
            <person name="Barry K.W."/>
            <person name="Grigoriev I.V."/>
            <person name="Nagy L.G."/>
            <person name="Hibbett D."/>
            <person name="Henrissat B."/>
            <person name="Matheny P.B."/>
            <person name="Labbe J."/>
            <person name="Martin F.M."/>
        </authorList>
    </citation>
    <scope>NUCLEOTIDE SEQUENCE</scope>
    <source>
        <strain evidence="1">HHB10654</strain>
    </source>
</reference>
<dbReference type="Proteomes" id="UP000814140">
    <property type="component" value="Unassembled WGS sequence"/>
</dbReference>
<evidence type="ECO:0000313" key="1">
    <source>
        <dbReference type="EMBL" id="KAI0055352.1"/>
    </source>
</evidence>
<comment type="caution">
    <text evidence="1">The sequence shown here is derived from an EMBL/GenBank/DDBJ whole genome shotgun (WGS) entry which is preliminary data.</text>
</comment>
<gene>
    <name evidence="1" type="ORF">BV25DRAFT_1996165</name>
</gene>
<accession>A0ACB8SGK1</accession>